<reference evidence="1" key="1">
    <citation type="journal article" date="2021" name="Proc. Natl. Acad. Sci. U.S.A.">
        <title>A Catalog of Tens of Thousands of Viruses from Human Metagenomes Reveals Hidden Associations with Chronic Diseases.</title>
        <authorList>
            <person name="Tisza M.J."/>
            <person name="Buck C.B."/>
        </authorList>
    </citation>
    <scope>NUCLEOTIDE SEQUENCE</scope>
    <source>
        <strain evidence="1">Ctshb19</strain>
    </source>
</reference>
<name>A0A8S5UGU3_9CAUD</name>
<evidence type="ECO:0000313" key="1">
    <source>
        <dbReference type="EMBL" id="DAF93721.1"/>
    </source>
</evidence>
<proteinExistence type="predicted"/>
<organism evidence="1">
    <name type="scientific">Myoviridae sp. ctshb19</name>
    <dbReference type="NCBI Taxonomy" id="2825194"/>
    <lineage>
        <taxon>Viruses</taxon>
        <taxon>Duplodnaviria</taxon>
        <taxon>Heunggongvirae</taxon>
        <taxon>Uroviricota</taxon>
        <taxon>Caudoviricetes</taxon>
    </lineage>
</organism>
<protein>
    <submittedName>
        <fullName evidence="1">Uncharacterized protein</fullName>
    </submittedName>
</protein>
<dbReference type="EMBL" id="BK016086">
    <property type="protein sequence ID" value="DAF93721.1"/>
    <property type="molecule type" value="Genomic_DNA"/>
</dbReference>
<sequence length="162" mass="19234">MQNASTPLQPPIEFPLFHQMDLVDVQRDISNVRPFKPFVNFRYVGFGNGNAVIVRRRVFRHRKVRPEFVGIAHRHRLTKLNWFRVFTGQTRRQEIIVVDFHCTAVVACIKQVLNIQMHLHDNVPVFLRVRQVRREESRPIFRELFKLLFGAVVQQLRHRGTS</sequence>
<accession>A0A8S5UGU3</accession>